<dbReference type="AlphaFoldDB" id="A0A6G1IVR3"/>
<dbReference type="Proteomes" id="UP000799291">
    <property type="component" value="Unassembled WGS sequence"/>
</dbReference>
<reference evidence="2" key="1">
    <citation type="journal article" date="2020" name="Stud. Mycol.">
        <title>101 Dothideomycetes genomes: a test case for predicting lifestyles and emergence of pathogens.</title>
        <authorList>
            <person name="Haridas S."/>
            <person name="Albert R."/>
            <person name="Binder M."/>
            <person name="Bloem J."/>
            <person name="Labutti K."/>
            <person name="Salamov A."/>
            <person name="Andreopoulos B."/>
            <person name="Baker S."/>
            <person name="Barry K."/>
            <person name="Bills G."/>
            <person name="Bluhm B."/>
            <person name="Cannon C."/>
            <person name="Castanera R."/>
            <person name="Culley D."/>
            <person name="Daum C."/>
            <person name="Ezra D."/>
            <person name="Gonzalez J."/>
            <person name="Henrissat B."/>
            <person name="Kuo A."/>
            <person name="Liang C."/>
            <person name="Lipzen A."/>
            <person name="Lutzoni F."/>
            <person name="Magnuson J."/>
            <person name="Mondo S."/>
            <person name="Nolan M."/>
            <person name="Ohm R."/>
            <person name="Pangilinan J."/>
            <person name="Park H.-J."/>
            <person name="Ramirez L."/>
            <person name="Alfaro M."/>
            <person name="Sun H."/>
            <person name="Tritt A."/>
            <person name="Yoshinaga Y."/>
            <person name="Zwiers L.-H."/>
            <person name="Turgeon B."/>
            <person name="Goodwin S."/>
            <person name="Spatafora J."/>
            <person name="Crous P."/>
            <person name="Grigoriev I."/>
        </authorList>
    </citation>
    <scope>NUCLEOTIDE SEQUENCE</scope>
    <source>
        <strain evidence="2">CBS 122367</strain>
    </source>
</reference>
<evidence type="ECO:0000256" key="1">
    <source>
        <dbReference type="SAM" id="Phobius"/>
    </source>
</evidence>
<feature type="transmembrane region" description="Helical" evidence="1">
    <location>
        <begin position="99"/>
        <end position="122"/>
    </location>
</feature>
<organism evidence="2 3">
    <name type="scientific">Lentithecium fluviatile CBS 122367</name>
    <dbReference type="NCBI Taxonomy" id="1168545"/>
    <lineage>
        <taxon>Eukaryota</taxon>
        <taxon>Fungi</taxon>
        <taxon>Dikarya</taxon>
        <taxon>Ascomycota</taxon>
        <taxon>Pezizomycotina</taxon>
        <taxon>Dothideomycetes</taxon>
        <taxon>Pleosporomycetidae</taxon>
        <taxon>Pleosporales</taxon>
        <taxon>Massarineae</taxon>
        <taxon>Lentitheciaceae</taxon>
        <taxon>Lentithecium</taxon>
    </lineage>
</organism>
<protein>
    <submittedName>
        <fullName evidence="2">Uncharacterized protein</fullName>
    </submittedName>
</protein>
<accession>A0A6G1IVR3</accession>
<keyword evidence="1" id="KW-1133">Transmembrane helix</keyword>
<name>A0A6G1IVR3_9PLEO</name>
<keyword evidence="3" id="KW-1185">Reference proteome</keyword>
<gene>
    <name evidence="2" type="ORF">K458DRAFT_307970</name>
</gene>
<evidence type="ECO:0000313" key="3">
    <source>
        <dbReference type="Proteomes" id="UP000799291"/>
    </source>
</evidence>
<feature type="transmembrane region" description="Helical" evidence="1">
    <location>
        <begin position="565"/>
        <end position="586"/>
    </location>
</feature>
<sequence length="699" mass="77745">MGAGIQYTPVYASERRAPTLQPAAPSLYSLNSLNHYKTMDAATQQLVDRRVGELAEWHIHWITPALIIGMFVAGVMGAMGHHLFYVRLDGKPAVEQLKMVRYGTALAFFVKSTLVGCVIMCYRQRIWHTFRTKAMTVMGIDGLFSATEDPTQFFYNWEMISTGKLATFMAVCSWLIPLASVLSPSALTSEVRESYNSTNCPTVPSLNFGHEGLHNFRNEKDHPGSSLVYYNTTDVDGTTDGYFDYYDQPSKNARRLAITSMYLRKPATNPDASLTACGERWNCTYEISFQAPGYKCDEVASSSNPDAGSAPFNLSKLAPEGTNIYYADVSTKDYKRPQIETGEDGVPVEGPPYPDLLGVFQSEPVLWIGHSIQTSKPYDKSSPYAAKWKVVHEPKIFKCVSHHTNYTFEMKFNDTVQTHALKSREFLGPVVDTTLLADKEDDDIDDVVAEPEANFVRPLDAEKYKETASYHAMGQLLRNFLAGSVIRNDSGAFIVTKSDISETRLVNANTSYPLDNLMEEIQNVFQDMLITLLSEPYLVVADKISVPCTKSRSVNVFVYHRKGLWVGYALAVTFTFGFILVGAFAMHQNGVASDTLFSRIMVTTRNPTLDRLSVGACLGGDPFPKDLTKTKLRFGVLLEDDPREGPLGKVEHCCFGAAGEVKDIVKHGTYAGLKKYRKGIEEEVGDISEKEALLKDYGK</sequence>
<dbReference type="PANTHER" id="PTHR35041:SF3">
    <property type="entry name" value="FORMYLMETHIONINE DEFORMYLASE-LIKE PROTEIN"/>
    <property type="match status" value="1"/>
</dbReference>
<dbReference type="EMBL" id="MU005588">
    <property type="protein sequence ID" value="KAF2682070.1"/>
    <property type="molecule type" value="Genomic_DNA"/>
</dbReference>
<proteinExistence type="predicted"/>
<dbReference type="PANTHER" id="PTHR35041">
    <property type="entry name" value="MEDIATOR OF RNA POLYMERASE II TRANSCRIPTION SUBUNIT 1"/>
    <property type="match status" value="1"/>
</dbReference>
<keyword evidence="1" id="KW-0812">Transmembrane</keyword>
<feature type="transmembrane region" description="Helical" evidence="1">
    <location>
        <begin position="59"/>
        <end position="79"/>
    </location>
</feature>
<keyword evidence="1" id="KW-0472">Membrane</keyword>
<dbReference type="OrthoDB" id="5340195at2759"/>
<evidence type="ECO:0000313" key="2">
    <source>
        <dbReference type="EMBL" id="KAF2682070.1"/>
    </source>
</evidence>